<dbReference type="AlphaFoldDB" id="A0A210PK01"/>
<dbReference type="Proteomes" id="UP000242188">
    <property type="component" value="Unassembled WGS sequence"/>
</dbReference>
<keyword evidence="2" id="KW-1185">Reference proteome</keyword>
<protein>
    <submittedName>
        <fullName evidence="1">Uncharacterized protein</fullName>
    </submittedName>
</protein>
<proteinExistence type="predicted"/>
<gene>
    <name evidence="1" type="ORF">KP79_PYT25977</name>
</gene>
<reference evidence="1 2" key="1">
    <citation type="journal article" date="2017" name="Nat. Ecol. Evol.">
        <title>Scallop genome provides insights into evolution of bilaterian karyotype and development.</title>
        <authorList>
            <person name="Wang S."/>
            <person name="Zhang J."/>
            <person name="Jiao W."/>
            <person name="Li J."/>
            <person name="Xun X."/>
            <person name="Sun Y."/>
            <person name="Guo X."/>
            <person name="Huan P."/>
            <person name="Dong B."/>
            <person name="Zhang L."/>
            <person name="Hu X."/>
            <person name="Sun X."/>
            <person name="Wang J."/>
            <person name="Zhao C."/>
            <person name="Wang Y."/>
            <person name="Wang D."/>
            <person name="Huang X."/>
            <person name="Wang R."/>
            <person name="Lv J."/>
            <person name="Li Y."/>
            <person name="Zhang Z."/>
            <person name="Liu B."/>
            <person name="Lu W."/>
            <person name="Hui Y."/>
            <person name="Liang J."/>
            <person name="Zhou Z."/>
            <person name="Hou R."/>
            <person name="Li X."/>
            <person name="Liu Y."/>
            <person name="Li H."/>
            <person name="Ning X."/>
            <person name="Lin Y."/>
            <person name="Zhao L."/>
            <person name="Xing Q."/>
            <person name="Dou J."/>
            <person name="Li Y."/>
            <person name="Mao J."/>
            <person name="Guo H."/>
            <person name="Dou H."/>
            <person name="Li T."/>
            <person name="Mu C."/>
            <person name="Jiang W."/>
            <person name="Fu Q."/>
            <person name="Fu X."/>
            <person name="Miao Y."/>
            <person name="Liu J."/>
            <person name="Yu Q."/>
            <person name="Li R."/>
            <person name="Liao H."/>
            <person name="Li X."/>
            <person name="Kong Y."/>
            <person name="Jiang Z."/>
            <person name="Chourrout D."/>
            <person name="Li R."/>
            <person name="Bao Z."/>
        </authorList>
    </citation>
    <scope>NUCLEOTIDE SEQUENCE [LARGE SCALE GENOMIC DNA]</scope>
    <source>
        <strain evidence="1 2">PY_sf001</strain>
    </source>
</reference>
<accession>A0A210PK01</accession>
<sequence length="140" mass="16358">MYDCKTLRNAENIKSVLLEIAHTQIIQKPTFVRNCMEKELTNARLDKSKVENLYARIVPTNKKVVLLEFSEAMDTLKLETAKHLKRYVNDMDREKLGLFLRFCTGSNLLTTEKIHAEFARNGKTTNCSYVWMYFEDSKNV</sequence>
<dbReference type="EMBL" id="NEDP02076297">
    <property type="protein sequence ID" value="OWF36820.1"/>
    <property type="molecule type" value="Genomic_DNA"/>
</dbReference>
<comment type="caution">
    <text evidence="1">The sequence shown here is derived from an EMBL/GenBank/DDBJ whole genome shotgun (WGS) entry which is preliminary data.</text>
</comment>
<name>A0A210PK01_MIZYE</name>
<evidence type="ECO:0000313" key="2">
    <source>
        <dbReference type="Proteomes" id="UP000242188"/>
    </source>
</evidence>
<organism evidence="1 2">
    <name type="scientific">Mizuhopecten yessoensis</name>
    <name type="common">Japanese scallop</name>
    <name type="synonym">Patinopecten yessoensis</name>
    <dbReference type="NCBI Taxonomy" id="6573"/>
    <lineage>
        <taxon>Eukaryota</taxon>
        <taxon>Metazoa</taxon>
        <taxon>Spiralia</taxon>
        <taxon>Lophotrochozoa</taxon>
        <taxon>Mollusca</taxon>
        <taxon>Bivalvia</taxon>
        <taxon>Autobranchia</taxon>
        <taxon>Pteriomorphia</taxon>
        <taxon>Pectinida</taxon>
        <taxon>Pectinoidea</taxon>
        <taxon>Pectinidae</taxon>
        <taxon>Mizuhopecten</taxon>
    </lineage>
</organism>
<evidence type="ECO:0000313" key="1">
    <source>
        <dbReference type="EMBL" id="OWF36820.1"/>
    </source>
</evidence>